<protein>
    <submittedName>
        <fullName evidence="1">Uncharacterized protein</fullName>
    </submittedName>
</protein>
<keyword evidence="2" id="KW-1185">Reference proteome</keyword>
<gene>
    <name evidence="1" type="ORF">K458DRAFT_114618</name>
</gene>
<dbReference type="AlphaFoldDB" id="A0A6G1IN77"/>
<proteinExistence type="predicted"/>
<evidence type="ECO:0000313" key="2">
    <source>
        <dbReference type="Proteomes" id="UP000799291"/>
    </source>
</evidence>
<organism evidence="1 2">
    <name type="scientific">Lentithecium fluviatile CBS 122367</name>
    <dbReference type="NCBI Taxonomy" id="1168545"/>
    <lineage>
        <taxon>Eukaryota</taxon>
        <taxon>Fungi</taxon>
        <taxon>Dikarya</taxon>
        <taxon>Ascomycota</taxon>
        <taxon>Pezizomycotina</taxon>
        <taxon>Dothideomycetes</taxon>
        <taxon>Pleosporomycetidae</taxon>
        <taxon>Pleosporales</taxon>
        <taxon>Massarineae</taxon>
        <taxon>Lentitheciaceae</taxon>
        <taxon>Lentithecium</taxon>
    </lineage>
</organism>
<dbReference type="EMBL" id="MU005602">
    <property type="protein sequence ID" value="KAF2679548.1"/>
    <property type="molecule type" value="Genomic_DNA"/>
</dbReference>
<reference evidence="1" key="1">
    <citation type="journal article" date="2020" name="Stud. Mycol.">
        <title>101 Dothideomycetes genomes: a test case for predicting lifestyles and emergence of pathogens.</title>
        <authorList>
            <person name="Haridas S."/>
            <person name="Albert R."/>
            <person name="Binder M."/>
            <person name="Bloem J."/>
            <person name="Labutti K."/>
            <person name="Salamov A."/>
            <person name="Andreopoulos B."/>
            <person name="Baker S."/>
            <person name="Barry K."/>
            <person name="Bills G."/>
            <person name="Bluhm B."/>
            <person name="Cannon C."/>
            <person name="Castanera R."/>
            <person name="Culley D."/>
            <person name="Daum C."/>
            <person name="Ezra D."/>
            <person name="Gonzalez J."/>
            <person name="Henrissat B."/>
            <person name="Kuo A."/>
            <person name="Liang C."/>
            <person name="Lipzen A."/>
            <person name="Lutzoni F."/>
            <person name="Magnuson J."/>
            <person name="Mondo S."/>
            <person name="Nolan M."/>
            <person name="Ohm R."/>
            <person name="Pangilinan J."/>
            <person name="Park H.-J."/>
            <person name="Ramirez L."/>
            <person name="Alfaro M."/>
            <person name="Sun H."/>
            <person name="Tritt A."/>
            <person name="Yoshinaga Y."/>
            <person name="Zwiers L.-H."/>
            <person name="Turgeon B."/>
            <person name="Goodwin S."/>
            <person name="Spatafora J."/>
            <person name="Crous P."/>
            <person name="Grigoriev I."/>
        </authorList>
    </citation>
    <scope>NUCLEOTIDE SEQUENCE</scope>
    <source>
        <strain evidence="1">CBS 122367</strain>
    </source>
</reference>
<evidence type="ECO:0000313" key="1">
    <source>
        <dbReference type="EMBL" id="KAF2679548.1"/>
    </source>
</evidence>
<accession>A0A6G1IN77</accession>
<dbReference type="Proteomes" id="UP000799291">
    <property type="component" value="Unassembled WGS sequence"/>
</dbReference>
<sequence>MCHRTSRSSPLPEIRPYCGRNEHIIASRNRRIRKRSYAKAVPRLQPERASDADKLFTGY</sequence>
<name>A0A6G1IN77_9PLEO</name>